<dbReference type="EMBL" id="JAGQDD010000007">
    <property type="protein sequence ID" value="MBQ0931064.1"/>
    <property type="molecule type" value="Genomic_DNA"/>
</dbReference>
<dbReference type="AlphaFoldDB" id="A0A940YJL0"/>
<dbReference type="Proteomes" id="UP000676246">
    <property type="component" value="Unassembled WGS sequence"/>
</dbReference>
<gene>
    <name evidence="2" type="ORF">KAK03_11255</name>
</gene>
<keyword evidence="3" id="KW-1185">Reference proteome</keyword>
<dbReference type="RefSeq" id="WP_210854055.1">
    <property type="nucleotide sequence ID" value="NZ_JAGQDD010000007.1"/>
</dbReference>
<protein>
    <recommendedName>
        <fullName evidence="4">Tetratricopeptide repeat protein</fullName>
    </recommendedName>
</protein>
<dbReference type="Gene3D" id="1.10.10.10">
    <property type="entry name" value="Winged helix-like DNA-binding domain superfamily/Winged helix DNA-binding domain"/>
    <property type="match status" value="1"/>
</dbReference>
<dbReference type="Gene3D" id="1.25.40.10">
    <property type="entry name" value="Tetratricopeptide repeat domain"/>
    <property type="match status" value="1"/>
</dbReference>
<feature type="region of interest" description="Disordered" evidence="1">
    <location>
        <begin position="736"/>
        <end position="770"/>
    </location>
</feature>
<evidence type="ECO:0008006" key="4">
    <source>
        <dbReference type="Google" id="ProtNLM"/>
    </source>
</evidence>
<name>A0A940YJL0_9BURK</name>
<evidence type="ECO:0000313" key="3">
    <source>
        <dbReference type="Proteomes" id="UP000676246"/>
    </source>
</evidence>
<comment type="caution">
    <text evidence="2">The sequence shown here is derived from an EMBL/GenBank/DDBJ whole genome shotgun (WGS) entry which is preliminary data.</text>
</comment>
<dbReference type="InterPro" id="IPR011990">
    <property type="entry name" value="TPR-like_helical_dom_sf"/>
</dbReference>
<evidence type="ECO:0000313" key="2">
    <source>
        <dbReference type="EMBL" id="MBQ0931064.1"/>
    </source>
</evidence>
<accession>A0A940YJL0</accession>
<proteinExistence type="predicted"/>
<sequence>MTPATRTLSSRAFDVLLNAGLQAHRNGQLHEGLGPRHPRLAAWLQRRWLQPVLGTLGDAVPPTQRRLFALRCVLVWALSQLRPDRQPGLADIPAQAWLQSTSWRPLLALASHHGFLAVPAFPSHYRRRENETAVDNLCGLWSVVPSTLYRYMDKGRQQLGAALLQREPPGEWLLSLRQATWRALAEQPLATPAPGQPWHLAQAEQAMAEARATDALWHSLSADDPALVLQVFRRHSLALAATEEADAMVDSWELPRRDRRVAFEVALDMATLWRHRHDLLRENDCLQQALRIADATGLALLCGRAFAALGRFHMARDHDRTLACYDDALRHLRVAAGGQDDDPDTERAREELVRSLVHLAWIHVRRNDPKSLPLLEQVDELDRDHPLPDEIRAEVEQVWGEYWRCAGQLQKAMAHKQRALNIYERLGDQRSALSTCNNLSLIYAEARDIGRAIHYGQRVLDAARDTTLEPEVLAGAQLHVGIAHFYKAQYDLAIQHYDAAMQVYERGGISGRLSVCHFNLAEAYFHRFARDQNPEDERLGDHHAGIALRLGQLDQRQGWAETVSALKSNALGSDNLPDRLLPDEFADHYQEMNAVRQQRRRLAMPDLPPVEQVRARLQIARAYLAIAVRERESALALAHTHGRPEDMDEALDSLRDVFERALSQEELRRAHWEAQAADLLDRARCAKVLAHLAQHGALQKRHYAAISGLGLATASKHLVALAGRGLLVQIGKGPATRYELPDASSQPAQRPDHPRPDDEAGSGRSAATLH</sequence>
<organism evidence="2 3">
    <name type="scientific">Ideonella alba</name>
    <dbReference type="NCBI Taxonomy" id="2824118"/>
    <lineage>
        <taxon>Bacteria</taxon>
        <taxon>Pseudomonadati</taxon>
        <taxon>Pseudomonadota</taxon>
        <taxon>Betaproteobacteria</taxon>
        <taxon>Burkholderiales</taxon>
        <taxon>Sphaerotilaceae</taxon>
        <taxon>Ideonella</taxon>
    </lineage>
</organism>
<evidence type="ECO:0000256" key="1">
    <source>
        <dbReference type="SAM" id="MobiDB-lite"/>
    </source>
</evidence>
<dbReference type="SUPFAM" id="SSF48452">
    <property type="entry name" value="TPR-like"/>
    <property type="match status" value="1"/>
</dbReference>
<dbReference type="InterPro" id="IPR036388">
    <property type="entry name" value="WH-like_DNA-bd_sf"/>
</dbReference>
<reference evidence="2 3" key="1">
    <citation type="submission" date="2021-04" db="EMBL/GenBank/DDBJ databases">
        <title>The genome sequence of Ideonella sp. 3Y2.</title>
        <authorList>
            <person name="Liu Y."/>
        </authorList>
    </citation>
    <scope>NUCLEOTIDE SEQUENCE [LARGE SCALE GENOMIC DNA]</scope>
    <source>
        <strain evidence="2 3">3Y2</strain>
    </source>
</reference>